<dbReference type="InterPro" id="IPR011990">
    <property type="entry name" value="TPR-like_helical_dom_sf"/>
</dbReference>
<dbReference type="Proteomes" id="UP001279734">
    <property type="component" value="Unassembled WGS sequence"/>
</dbReference>
<dbReference type="SUPFAM" id="SSF48452">
    <property type="entry name" value="TPR-like"/>
    <property type="match status" value="1"/>
</dbReference>
<gene>
    <name evidence="2" type="ORF">Nepgr_013059</name>
</gene>
<reference evidence="2" key="1">
    <citation type="submission" date="2023-05" db="EMBL/GenBank/DDBJ databases">
        <title>Nepenthes gracilis genome sequencing.</title>
        <authorList>
            <person name="Fukushima K."/>
        </authorList>
    </citation>
    <scope>NUCLEOTIDE SEQUENCE</scope>
    <source>
        <strain evidence="2">SING2019-196</strain>
    </source>
</reference>
<evidence type="ECO:0008006" key="4">
    <source>
        <dbReference type="Google" id="ProtNLM"/>
    </source>
</evidence>
<dbReference type="EMBL" id="BSYO01000010">
    <property type="protein sequence ID" value="GMH11218.1"/>
    <property type="molecule type" value="Genomic_DNA"/>
</dbReference>
<dbReference type="FunFam" id="1.25.40.1040:FF:000007">
    <property type="entry name" value="N-alpha-acetyltransferase 25, NatB auxiliary subunit"/>
    <property type="match status" value="1"/>
</dbReference>
<accession>A0AAD3XNM9</accession>
<keyword evidence="3" id="KW-1185">Reference proteome</keyword>
<organism evidence="2 3">
    <name type="scientific">Nepenthes gracilis</name>
    <name type="common">Slender pitcher plant</name>
    <dbReference type="NCBI Taxonomy" id="150966"/>
    <lineage>
        <taxon>Eukaryota</taxon>
        <taxon>Viridiplantae</taxon>
        <taxon>Streptophyta</taxon>
        <taxon>Embryophyta</taxon>
        <taxon>Tracheophyta</taxon>
        <taxon>Spermatophyta</taxon>
        <taxon>Magnoliopsida</taxon>
        <taxon>eudicotyledons</taxon>
        <taxon>Gunneridae</taxon>
        <taxon>Pentapetalae</taxon>
        <taxon>Caryophyllales</taxon>
        <taxon>Nepenthaceae</taxon>
        <taxon>Nepenthes</taxon>
    </lineage>
</organism>
<name>A0AAD3XNM9_NEPGR</name>
<evidence type="ECO:0000313" key="2">
    <source>
        <dbReference type="EMBL" id="GMH11218.1"/>
    </source>
</evidence>
<dbReference type="Pfam" id="PF09797">
    <property type="entry name" value="NatB_MDM20"/>
    <property type="match status" value="1"/>
</dbReference>
<comment type="caution">
    <text evidence="2">The sequence shown here is derived from an EMBL/GenBank/DDBJ whole genome shotgun (WGS) entry which is preliminary data.</text>
</comment>
<dbReference type="Gene3D" id="1.25.40.1040">
    <property type="match status" value="1"/>
</dbReference>
<dbReference type="AlphaFoldDB" id="A0AAD3XNM9"/>
<sequence>MASKFGLAGGIPERRVRPIWDAIDSRQYKNALKHSASLLSKFPNSPYALALKALILERMGKSEEALSICLNAKELLCMSDSFLMDDLSLSTLQIVFQRLDRLDLATGCYEFACGKFPNNLELIMGLFNCYVREYSYVKQQQTAIKMYKLAGEERFLLWAVCSIQSQVFCGHGGEKLLALAEGLLKKHIVSHSLHEPEAVTVYISVLEQQGKYGDALEVLSGKLGSLLSIEVDRLHLQGRLLARAGDNAAAACTFQKILESCPDDWQCFLHYLGCLLEDDKSWCNGSIGEPVHPPKSVENLSHVPDDMFDSRVSDASIFVQKLQTESRTEPVRGPYLAILELERRKYLHGKGEKEKLLNAFEQYFCRFGHLACFCSDVEAFLEVLTPDEKMDLLEMLMKSSASLSMGPTRSLGQSLTLQKMQEIIGNYYKLPASELEGFAVKMIDMYCRILPLSRDLDLQEGMHGEELLCMVSNLLVQLFWRSRRLGYLLEAVMVLEFGLTIRRYVWQYKILLLHLYSHLGALPVAYEWYGTLDVKNILLETVLHHILPQMLSSPLWVDLNNILKDYLKFMDDHFRESADLTFLAFHHRNYSKVIEFVQFKDQLQHSNQYLVARLESYILRLKEKAGSIEEEECVLESMNCGTQVLELVSETSCNSLTFNEDLQTRPWWTPTSLKNYLLETCEELPCCSRESLLKCRREWEVNMQKIIQKRSFLPRMIYLSIRCASNSVKENIESNGSIDSSVCLELKSLLAHYADILGFSLNDAVEVLVEVSDGRKSLEALGSNMVDWLNLAVFYNAWSLNSHEDGHSGGDGSRPAWHIVTAVLEKCVLHKVRVLASLVCFPGGDLPMLVQMIAESLAWHHLVLQSYVQSWLPCGKKKKKAGPADQSSPLLSHMVLESISSLRATLQVVAKWLREQIDRTEGETLDLCLSSVETEYEEGPGQVFRILKDFISSASEAELGDRIFQALKSWSPEEVARKIVNGQHKILSEFLQICNSKMKKLEALRQQI</sequence>
<evidence type="ECO:0000313" key="3">
    <source>
        <dbReference type="Proteomes" id="UP001279734"/>
    </source>
</evidence>
<protein>
    <recommendedName>
        <fullName evidence="4">Phagocyte signaling-impaired protein</fullName>
    </recommendedName>
</protein>
<evidence type="ECO:0000256" key="1">
    <source>
        <dbReference type="ARBA" id="ARBA00006298"/>
    </source>
</evidence>
<dbReference type="PANTHER" id="PTHR22767:SF3">
    <property type="entry name" value="N-ALPHA-ACETYLTRANSFERASE 25, NATB AUXILIARY SUBUNIT"/>
    <property type="match status" value="1"/>
</dbReference>
<comment type="similarity">
    <text evidence="1">Belongs to the MDM20/NAA25 family.</text>
</comment>
<dbReference type="GO" id="GO:0031416">
    <property type="term" value="C:NatB complex"/>
    <property type="evidence" value="ECO:0007669"/>
    <property type="project" value="TreeGrafter"/>
</dbReference>
<proteinExistence type="inferred from homology"/>
<dbReference type="PANTHER" id="PTHR22767">
    <property type="entry name" value="N-TERMINAL ACETYLTRANSFERASE-RELATED"/>
    <property type="match status" value="1"/>
</dbReference>
<dbReference type="InterPro" id="IPR019183">
    <property type="entry name" value="NAA25_NatB_aux_su"/>
</dbReference>